<reference evidence="13 14" key="1">
    <citation type="submission" date="2019-02" db="EMBL/GenBank/DDBJ databases">
        <title>Deep-cultivation of Planctomycetes and their phenomic and genomic characterization uncovers novel biology.</title>
        <authorList>
            <person name="Wiegand S."/>
            <person name="Jogler M."/>
            <person name="Boedeker C."/>
            <person name="Pinto D."/>
            <person name="Vollmers J."/>
            <person name="Rivas-Marin E."/>
            <person name="Kohn T."/>
            <person name="Peeters S.H."/>
            <person name="Heuer A."/>
            <person name="Rast P."/>
            <person name="Oberbeckmann S."/>
            <person name="Bunk B."/>
            <person name="Jeske O."/>
            <person name="Meyerdierks A."/>
            <person name="Storesund J.E."/>
            <person name="Kallscheuer N."/>
            <person name="Luecker S."/>
            <person name="Lage O.M."/>
            <person name="Pohl T."/>
            <person name="Merkel B.J."/>
            <person name="Hornburger P."/>
            <person name="Mueller R.-W."/>
            <person name="Bruemmer F."/>
            <person name="Labrenz M."/>
            <person name="Spormann A.M."/>
            <person name="Op Den Camp H."/>
            <person name="Overmann J."/>
            <person name="Amann R."/>
            <person name="Jetten M.S.M."/>
            <person name="Mascher T."/>
            <person name="Medema M.H."/>
            <person name="Devos D.P."/>
            <person name="Kaster A.-K."/>
            <person name="Ovreas L."/>
            <person name="Rohde M."/>
            <person name="Galperin M.Y."/>
            <person name="Jogler C."/>
        </authorList>
    </citation>
    <scope>NUCLEOTIDE SEQUENCE [LARGE SCALE GENOMIC DNA]</scope>
    <source>
        <strain evidence="13 14">Poly59</strain>
    </source>
</reference>
<gene>
    <name evidence="8 10 13" type="primary">xylB</name>
    <name evidence="13" type="ORF">Poly59_24090</name>
</gene>
<dbReference type="EMBL" id="SJPX01000002">
    <property type="protein sequence ID" value="TWU56105.1"/>
    <property type="molecule type" value="Genomic_DNA"/>
</dbReference>
<keyword evidence="4 8" id="KW-0547">Nucleotide-binding</keyword>
<dbReference type="PROSITE" id="PS00445">
    <property type="entry name" value="FGGY_KINASES_2"/>
    <property type="match status" value="1"/>
</dbReference>
<keyword evidence="5 8" id="KW-0418">Kinase</keyword>
<dbReference type="SUPFAM" id="SSF53067">
    <property type="entry name" value="Actin-like ATPase domain"/>
    <property type="match status" value="2"/>
</dbReference>
<dbReference type="CDD" id="cd07808">
    <property type="entry name" value="ASKHA_NBD_FGGY_EcXK-like"/>
    <property type="match status" value="1"/>
</dbReference>
<feature type="binding site" evidence="8">
    <location>
        <begin position="142"/>
        <end position="143"/>
    </location>
    <ligand>
        <name>substrate</name>
    </ligand>
</feature>
<dbReference type="PIRSF" id="PIRSF000538">
    <property type="entry name" value="GlpK"/>
    <property type="match status" value="1"/>
</dbReference>
<dbReference type="InterPro" id="IPR050406">
    <property type="entry name" value="FGGY_Carb_Kinase"/>
</dbReference>
<dbReference type="PANTHER" id="PTHR43095:SF5">
    <property type="entry name" value="XYLULOSE KINASE"/>
    <property type="match status" value="1"/>
</dbReference>
<evidence type="ECO:0000313" key="14">
    <source>
        <dbReference type="Proteomes" id="UP000317977"/>
    </source>
</evidence>
<evidence type="ECO:0000256" key="1">
    <source>
        <dbReference type="ARBA" id="ARBA00009156"/>
    </source>
</evidence>
<dbReference type="InterPro" id="IPR043129">
    <property type="entry name" value="ATPase_NBD"/>
</dbReference>
<evidence type="ECO:0000259" key="12">
    <source>
        <dbReference type="Pfam" id="PF02782"/>
    </source>
</evidence>
<accession>A0A5C6F4H8</accession>
<feature type="active site" description="Proton acceptor" evidence="8">
    <location>
        <position position="302"/>
    </location>
</feature>
<dbReference type="GO" id="GO:0005998">
    <property type="term" value="P:xylulose catabolic process"/>
    <property type="evidence" value="ECO:0007669"/>
    <property type="project" value="UniProtKB-UniRule"/>
</dbReference>
<dbReference type="InterPro" id="IPR006000">
    <property type="entry name" value="Xylulokinase"/>
</dbReference>
<keyword evidence="2 8" id="KW-0859">Xylose metabolism</keyword>
<keyword evidence="7 8" id="KW-0119">Carbohydrate metabolism</keyword>
<evidence type="ECO:0000256" key="4">
    <source>
        <dbReference type="ARBA" id="ARBA00022741"/>
    </source>
</evidence>
<dbReference type="Gene3D" id="3.30.420.40">
    <property type="match status" value="2"/>
</dbReference>
<dbReference type="Pfam" id="PF00370">
    <property type="entry name" value="FGGY_N"/>
    <property type="match status" value="1"/>
</dbReference>
<dbReference type="GO" id="GO:0005524">
    <property type="term" value="F:ATP binding"/>
    <property type="evidence" value="ECO:0007669"/>
    <property type="project" value="UniProtKB-UniRule"/>
</dbReference>
<organism evidence="13 14">
    <name type="scientific">Rubripirellula reticaptiva</name>
    <dbReference type="NCBI Taxonomy" id="2528013"/>
    <lineage>
        <taxon>Bacteria</taxon>
        <taxon>Pseudomonadati</taxon>
        <taxon>Planctomycetota</taxon>
        <taxon>Planctomycetia</taxon>
        <taxon>Pirellulales</taxon>
        <taxon>Pirellulaceae</taxon>
        <taxon>Rubripirellula</taxon>
    </lineage>
</organism>
<evidence type="ECO:0000256" key="6">
    <source>
        <dbReference type="ARBA" id="ARBA00022840"/>
    </source>
</evidence>
<comment type="catalytic activity">
    <reaction evidence="8 10">
        <text>D-xylulose + ATP = D-xylulose 5-phosphate + ADP + H(+)</text>
        <dbReference type="Rhea" id="RHEA:10964"/>
        <dbReference type="ChEBI" id="CHEBI:15378"/>
        <dbReference type="ChEBI" id="CHEBI:17140"/>
        <dbReference type="ChEBI" id="CHEBI:30616"/>
        <dbReference type="ChEBI" id="CHEBI:57737"/>
        <dbReference type="ChEBI" id="CHEBI:456216"/>
        <dbReference type="EC" id="2.7.1.17"/>
    </reaction>
</comment>
<evidence type="ECO:0000256" key="2">
    <source>
        <dbReference type="ARBA" id="ARBA00022629"/>
    </source>
</evidence>
<feature type="site" description="Important for activity" evidence="8">
    <location>
        <position position="69"/>
    </location>
</feature>
<evidence type="ECO:0000256" key="8">
    <source>
        <dbReference type="HAMAP-Rule" id="MF_02220"/>
    </source>
</evidence>
<comment type="caution">
    <text evidence="13">The sequence shown here is derived from an EMBL/GenBank/DDBJ whole genome shotgun (WGS) entry which is preliminary data.</text>
</comment>
<dbReference type="EC" id="2.7.1.17" evidence="8 10"/>
<evidence type="ECO:0000256" key="7">
    <source>
        <dbReference type="ARBA" id="ARBA00023277"/>
    </source>
</evidence>
<sequence length="569" mass="61893">MTSQTLNEKREMATQQQQYDLTNYITVRFVRNAVPRFVQYTQSYGKSFVTNFVFSLRLEQIMSYYLGIDIGTSGTKTLLIDQAGKVIAEANAEYPMHQPKPGWTEQDPEDWWNGTVKTVRAVMKSSKVKPADVKAIGLSGQMHGSVFLDKNDKVIRNALLWNDQRTAAECDEITTAAGGRKSLVKMVANPALTGFQAPKILWLRNNEKRNFDKLAKVLLPKDDIRRRLTGGYVTEVSDASGTLLLDVVNRKWSTQLISKLGLDANLLPSVVESHEVTGTLTADAAKTLGLTTACKVVGGAGDCAAGAVGNGVVKTGVLSTSIGTSGVMFVHSDQPQYDADGRLHTFCHAVDGKWHMMGVNLTSGGSLQWWVDSVLQGLTGIPKSKRYDAATDEAQSVAAGSDGLIFLPYLNGERTPHGDPNARGSFVGMNLTHTRGHMTRSVMEGITFALRDSLEIITSMGVPVKQVRASGGGSKNPMWRQMQSDVFGKKVTTLEVEQGPAFGVALLAAVGDGTFKSIEQACSATIKVADETKVDRAAAKKYDQLFPIYRDLYGNLKESMTKLAEYQSA</sequence>
<dbReference type="InterPro" id="IPR018484">
    <property type="entry name" value="FGGY_N"/>
</dbReference>
<dbReference type="AlphaFoldDB" id="A0A5C6F4H8"/>
<dbReference type="Proteomes" id="UP000317977">
    <property type="component" value="Unassembled WGS sequence"/>
</dbReference>
<dbReference type="GO" id="GO:0004856">
    <property type="term" value="F:D-xylulokinase activity"/>
    <property type="evidence" value="ECO:0007669"/>
    <property type="project" value="UniProtKB-UniRule"/>
</dbReference>
<feature type="domain" description="Carbohydrate kinase FGGY N-terminal" evidence="11">
    <location>
        <begin position="64"/>
        <end position="309"/>
    </location>
</feature>
<evidence type="ECO:0000256" key="9">
    <source>
        <dbReference type="RuleBase" id="RU003733"/>
    </source>
</evidence>
<keyword evidence="6 8" id="KW-0067">ATP-binding</keyword>
<comment type="function">
    <text evidence="8">Catalyzes the phosphorylation of D-xylulose to D-xylulose 5-phosphate.</text>
</comment>
<protein>
    <recommendedName>
        <fullName evidence="8 10">Xylulose kinase</fullName>
        <shortName evidence="8 10">Xylulokinase</shortName>
        <ecNumber evidence="8 10">2.7.1.17</ecNumber>
    </recommendedName>
</protein>
<keyword evidence="14" id="KW-1185">Reference proteome</keyword>
<dbReference type="InterPro" id="IPR018485">
    <property type="entry name" value="FGGY_C"/>
</dbReference>
<dbReference type="InterPro" id="IPR018483">
    <property type="entry name" value="Carb_kinase_FGGY_CS"/>
</dbReference>
<keyword evidence="3 8" id="KW-0808">Transferase</keyword>
<evidence type="ECO:0000256" key="5">
    <source>
        <dbReference type="ARBA" id="ARBA00022777"/>
    </source>
</evidence>
<evidence type="ECO:0000313" key="13">
    <source>
        <dbReference type="EMBL" id="TWU56105.1"/>
    </source>
</evidence>
<evidence type="ECO:0000256" key="3">
    <source>
        <dbReference type="ARBA" id="ARBA00022679"/>
    </source>
</evidence>
<dbReference type="NCBIfam" id="TIGR01312">
    <property type="entry name" value="XylB"/>
    <property type="match status" value="1"/>
</dbReference>
<dbReference type="GO" id="GO:0042732">
    <property type="term" value="P:D-xylose metabolic process"/>
    <property type="evidence" value="ECO:0007669"/>
    <property type="project" value="UniProtKB-KW"/>
</dbReference>
<feature type="domain" description="Carbohydrate kinase FGGY C-terminal" evidence="12">
    <location>
        <begin position="319"/>
        <end position="510"/>
    </location>
</feature>
<comment type="similarity">
    <text evidence="1 8 9">Belongs to the FGGY kinase family.</text>
</comment>
<dbReference type="PANTHER" id="PTHR43095">
    <property type="entry name" value="SUGAR KINASE"/>
    <property type="match status" value="1"/>
</dbReference>
<evidence type="ECO:0000256" key="10">
    <source>
        <dbReference type="RuleBase" id="RU364073"/>
    </source>
</evidence>
<dbReference type="Pfam" id="PF02782">
    <property type="entry name" value="FGGY_C"/>
    <property type="match status" value="1"/>
</dbReference>
<name>A0A5C6F4H8_9BACT</name>
<dbReference type="HAMAP" id="MF_02220">
    <property type="entry name" value="XylB"/>
    <property type="match status" value="1"/>
</dbReference>
<proteinExistence type="inferred from homology"/>
<evidence type="ECO:0000259" key="11">
    <source>
        <dbReference type="Pfam" id="PF00370"/>
    </source>
</evidence>
<dbReference type="InterPro" id="IPR000577">
    <property type="entry name" value="Carb_kinase_FGGY"/>
</dbReference>